<sequence>MTRREFLINSARAAIALTASKGFCNTTRYSLQLVKRKIYMPNLPQSFNNFKIALLSDFHSSYIVTEGLIASAAQLTMKEKPDIII</sequence>
<reference evidence="1 2" key="1">
    <citation type="submission" date="2015-02" db="EMBL/GenBank/DDBJ databases">
        <title>Single-cell genomics of uncultivated deep-branching MTB reveals a conserved set of magnetosome genes.</title>
        <authorList>
            <person name="Kolinko S."/>
            <person name="Richter M."/>
            <person name="Glockner F.O."/>
            <person name="Brachmann A."/>
            <person name="Schuler D."/>
        </authorList>
    </citation>
    <scope>NUCLEOTIDE SEQUENCE [LARGE SCALE GENOMIC DNA]</scope>
    <source>
        <strain evidence="1">SKK-01</strain>
    </source>
</reference>
<name>A0A0F0CU38_9BACT</name>
<keyword evidence="2" id="KW-1185">Reference proteome</keyword>
<evidence type="ECO:0000313" key="2">
    <source>
        <dbReference type="Proteomes" id="UP000033428"/>
    </source>
</evidence>
<dbReference type="EMBL" id="JYNY01000223">
    <property type="protein sequence ID" value="KJJ85056.1"/>
    <property type="molecule type" value="Genomic_DNA"/>
</dbReference>
<accession>A0A0F0CU38</accession>
<gene>
    <name evidence="1" type="ORF">OMAG_001076</name>
</gene>
<comment type="caution">
    <text evidence="1">The sequence shown here is derived from an EMBL/GenBank/DDBJ whole genome shotgun (WGS) entry which is preliminary data.</text>
</comment>
<protein>
    <submittedName>
        <fullName evidence="1">Metallophosphoesterase</fullName>
    </submittedName>
</protein>
<dbReference type="AlphaFoldDB" id="A0A0F0CU38"/>
<evidence type="ECO:0000313" key="1">
    <source>
        <dbReference type="EMBL" id="KJJ85056.1"/>
    </source>
</evidence>
<organism evidence="1 2">
    <name type="scientific">Candidatus Omnitrophus magneticus</name>
    <dbReference type="NCBI Taxonomy" id="1609969"/>
    <lineage>
        <taxon>Bacteria</taxon>
        <taxon>Pseudomonadati</taxon>
        <taxon>Candidatus Omnitrophota</taxon>
        <taxon>Candidatus Omnitrophus</taxon>
    </lineage>
</organism>
<dbReference type="Proteomes" id="UP000033428">
    <property type="component" value="Unassembled WGS sequence"/>
</dbReference>
<proteinExistence type="predicted"/>
<feature type="non-terminal residue" evidence="1">
    <location>
        <position position="85"/>
    </location>
</feature>